<keyword evidence="2" id="KW-1185">Reference proteome</keyword>
<dbReference type="Proteomes" id="UP001163603">
    <property type="component" value="Chromosome 13"/>
</dbReference>
<sequence>MVAWPSRGFRSPHEGLVTIEFWPNRGGLIWTWWLEKRLLIGLLRWVLINMNFVLFGL</sequence>
<accession>A0ACC0XCT6</accession>
<protein>
    <submittedName>
        <fullName evidence="1">Uncharacterized protein</fullName>
    </submittedName>
</protein>
<dbReference type="EMBL" id="CM047748">
    <property type="protein sequence ID" value="KAJ0014487.1"/>
    <property type="molecule type" value="Genomic_DNA"/>
</dbReference>
<evidence type="ECO:0000313" key="1">
    <source>
        <dbReference type="EMBL" id="KAJ0014487.1"/>
    </source>
</evidence>
<gene>
    <name evidence="1" type="ORF">Pint_20718</name>
</gene>
<evidence type="ECO:0000313" key="2">
    <source>
        <dbReference type="Proteomes" id="UP001163603"/>
    </source>
</evidence>
<reference evidence="2" key="1">
    <citation type="journal article" date="2023" name="G3 (Bethesda)">
        <title>Genome assembly and association tests identify interacting loci associated with vigor, precocity, and sex in interspecific pistachio rootstocks.</title>
        <authorList>
            <person name="Palmer W."/>
            <person name="Jacygrad E."/>
            <person name="Sagayaradj S."/>
            <person name="Cavanaugh K."/>
            <person name="Han R."/>
            <person name="Bertier L."/>
            <person name="Beede B."/>
            <person name="Kafkas S."/>
            <person name="Golino D."/>
            <person name="Preece J."/>
            <person name="Michelmore R."/>
        </authorList>
    </citation>
    <scope>NUCLEOTIDE SEQUENCE [LARGE SCALE GENOMIC DNA]</scope>
</reference>
<organism evidence="1 2">
    <name type="scientific">Pistacia integerrima</name>
    <dbReference type="NCBI Taxonomy" id="434235"/>
    <lineage>
        <taxon>Eukaryota</taxon>
        <taxon>Viridiplantae</taxon>
        <taxon>Streptophyta</taxon>
        <taxon>Embryophyta</taxon>
        <taxon>Tracheophyta</taxon>
        <taxon>Spermatophyta</taxon>
        <taxon>Magnoliopsida</taxon>
        <taxon>eudicotyledons</taxon>
        <taxon>Gunneridae</taxon>
        <taxon>Pentapetalae</taxon>
        <taxon>rosids</taxon>
        <taxon>malvids</taxon>
        <taxon>Sapindales</taxon>
        <taxon>Anacardiaceae</taxon>
        <taxon>Pistacia</taxon>
    </lineage>
</organism>
<proteinExistence type="predicted"/>
<comment type="caution">
    <text evidence="1">The sequence shown here is derived from an EMBL/GenBank/DDBJ whole genome shotgun (WGS) entry which is preliminary data.</text>
</comment>
<name>A0ACC0XCT6_9ROSI</name>